<dbReference type="EMBL" id="JAGTUF010000014">
    <property type="protein sequence ID" value="MBR9972800.1"/>
    <property type="molecule type" value="Genomic_DNA"/>
</dbReference>
<dbReference type="PANTHER" id="PTHR13528:SF2">
    <property type="entry name" value="LARGE RIBOSOMAL SUBUNIT PROTEIN BL28M"/>
    <property type="match status" value="1"/>
</dbReference>
<dbReference type="SUPFAM" id="SSF143800">
    <property type="entry name" value="L28p-like"/>
    <property type="match status" value="1"/>
</dbReference>
<accession>A0ABS5IEF4</accession>
<evidence type="ECO:0000256" key="1">
    <source>
        <dbReference type="ARBA" id="ARBA00008760"/>
    </source>
</evidence>
<protein>
    <recommendedName>
        <fullName evidence="4 5">Large ribosomal subunit protein bL28</fullName>
    </recommendedName>
</protein>
<keyword evidence="7" id="KW-1185">Reference proteome</keyword>
<dbReference type="InterPro" id="IPR001383">
    <property type="entry name" value="Ribosomal_bL28_bact-type"/>
</dbReference>
<sequence>MARRCSITGKGVLTGNNVSHANNKSRRRFLPNLQETSVLSDALGQMVRLKVTTRGLKTIEHNGGLDSFLLTTNDSRLPLEARRLKKRVAKAMASKQAAAAV</sequence>
<dbReference type="Pfam" id="PF00830">
    <property type="entry name" value="Ribosomal_L28"/>
    <property type="match status" value="1"/>
</dbReference>
<proteinExistence type="inferred from homology"/>
<name>A0ABS5IEF4_9PROT</name>
<evidence type="ECO:0000256" key="3">
    <source>
        <dbReference type="ARBA" id="ARBA00023274"/>
    </source>
</evidence>
<dbReference type="Gene3D" id="2.30.170.40">
    <property type="entry name" value="Ribosomal protein L28/L24"/>
    <property type="match status" value="1"/>
</dbReference>
<organism evidence="6 7">
    <name type="scientific">Magnetospirillum sulfuroxidans</name>
    <dbReference type="NCBI Taxonomy" id="611300"/>
    <lineage>
        <taxon>Bacteria</taxon>
        <taxon>Pseudomonadati</taxon>
        <taxon>Pseudomonadota</taxon>
        <taxon>Alphaproteobacteria</taxon>
        <taxon>Rhodospirillales</taxon>
        <taxon>Rhodospirillaceae</taxon>
        <taxon>Magnetospirillum</taxon>
    </lineage>
</organism>
<comment type="caution">
    <text evidence="6">The sequence shown here is derived from an EMBL/GenBank/DDBJ whole genome shotgun (WGS) entry which is preliminary data.</text>
</comment>
<dbReference type="NCBIfam" id="TIGR00009">
    <property type="entry name" value="L28"/>
    <property type="match status" value="1"/>
</dbReference>
<keyword evidence="2 5" id="KW-0689">Ribosomal protein</keyword>
<dbReference type="HAMAP" id="MF_00373">
    <property type="entry name" value="Ribosomal_bL28"/>
    <property type="match status" value="1"/>
</dbReference>
<dbReference type="RefSeq" id="WP_211549917.1">
    <property type="nucleotide sequence ID" value="NZ_JAGTUF010000014.1"/>
</dbReference>
<reference evidence="6 7" key="1">
    <citation type="submission" date="2021-04" db="EMBL/GenBank/DDBJ databases">
        <title>Magnetospirillum sulfuroxidans sp. nov., a facultative chemolithoautotrophic sulfur-oxidizing alphaproteobacterium isolated from freshwater sediment and proposals for Paramagetospirillum gen. nov., and Magnetospirillaceae fam. nov.</title>
        <authorList>
            <person name="Koziaeva V."/>
            <person name="Geelhoed J.S."/>
            <person name="Sorokin D.Y."/>
            <person name="Grouzdev D.S."/>
        </authorList>
    </citation>
    <scope>NUCLEOTIDE SEQUENCE [LARGE SCALE GENOMIC DNA]</scope>
    <source>
        <strain evidence="6 7">J10</strain>
    </source>
</reference>
<dbReference type="InterPro" id="IPR026569">
    <property type="entry name" value="Ribosomal_bL28"/>
</dbReference>
<gene>
    <name evidence="5 6" type="primary">rpmB</name>
    <name evidence="6" type="ORF">KEC16_13835</name>
</gene>
<keyword evidence="3 5" id="KW-0687">Ribonucleoprotein</keyword>
<dbReference type="InterPro" id="IPR034704">
    <property type="entry name" value="Ribosomal_bL28/bL31-like_sf"/>
</dbReference>
<dbReference type="GO" id="GO:0005840">
    <property type="term" value="C:ribosome"/>
    <property type="evidence" value="ECO:0007669"/>
    <property type="project" value="UniProtKB-KW"/>
</dbReference>
<evidence type="ECO:0000256" key="5">
    <source>
        <dbReference type="HAMAP-Rule" id="MF_00373"/>
    </source>
</evidence>
<comment type="similarity">
    <text evidence="1 5">Belongs to the bacterial ribosomal protein bL28 family.</text>
</comment>
<dbReference type="Proteomes" id="UP000680714">
    <property type="component" value="Unassembled WGS sequence"/>
</dbReference>
<dbReference type="InterPro" id="IPR037147">
    <property type="entry name" value="Ribosomal_bL28_sf"/>
</dbReference>
<evidence type="ECO:0000313" key="6">
    <source>
        <dbReference type="EMBL" id="MBR9972800.1"/>
    </source>
</evidence>
<dbReference type="PANTHER" id="PTHR13528">
    <property type="entry name" value="39S RIBOSOMAL PROTEIN L28, MITOCHONDRIAL"/>
    <property type="match status" value="1"/>
</dbReference>
<evidence type="ECO:0000313" key="7">
    <source>
        <dbReference type="Proteomes" id="UP000680714"/>
    </source>
</evidence>
<evidence type="ECO:0000256" key="2">
    <source>
        <dbReference type="ARBA" id="ARBA00022980"/>
    </source>
</evidence>
<evidence type="ECO:0000256" key="4">
    <source>
        <dbReference type="ARBA" id="ARBA00035174"/>
    </source>
</evidence>